<dbReference type="EMBL" id="MGJB01000006">
    <property type="protein sequence ID" value="OGM99004.1"/>
    <property type="molecule type" value="Genomic_DNA"/>
</dbReference>
<keyword evidence="3" id="KW-0732">Signal</keyword>
<evidence type="ECO:0000313" key="4">
    <source>
        <dbReference type="EMBL" id="OGM99004.1"/>
    </source>
</evidence>
<sequence>MNKYIISSVLVGVLSVSYLALAEDSNKNVSILPTNVSASPAVKVKMREQKDQLQKNIKDAKTKVRVEIKDAKAELKNTTEAVREDIQKRREEFKETVKTKREALKDEIKTKREELKTRLEKIKDVRKKETVERIDQRMDALNEKMVQHFSNVLDKLEEMMVRVSKRADRVSTERGLDVSEVRLAAEKAITAIALARTAVETQSGKTYTIKVTSESALKVDVGKARQSLGADLVEVRDAVKAAHSAVKDAAVALAQLVVKPKISPTPTTSPSISPSPASTSSPQATPVQ</sequence>
<dbReference type="SUPFAM" id="SSF58113">
    <property type="entry name" value="Apolipoprotein A-I"/>
    <property type="match status" value="1"/>
</dbReference>
<evidence type="ECO:0008006" key="6">
    <source>
        <dbReference type="Google" id="ProtNLM"/>
    </source>
</evidence>
<gene>
    <name evidence="4" type="ORF">A2649_01420</name>
</gene>
<dbReference type="AlphaFoldDB" id="A0A1F8EDQ4"/>
<feature type="signal peptide" evidence="3">
    <location>
        <begin position="1"/>
        <end position="22"/>
    </location>
</feature>
<dbReference type="STRING" id="1802661.A2649_01420"/>
<evidence type="ECO:0000256" key="1">
    <source>
        <dbReference type="SAM" id="Coils"/>
    </source>
</evidence>
<protein>
    <recommendedName>
        <fullName evidence="6">DUF5667 domain-containing protein</fullName>
    </recommendedName>
</protein>
<proteinExistence type="predicted"/>
<accession>A0A1F8EDQ4</accession>
<dbReference type="Gene3D" id="1.20.5.1230">
    <property type="entry name" value="Apolipoprotein A-I"/>
    <property type="match status" value="1"/>
</dbReference>
<dbReference type="Proteomes" id="UP000176893">
    <property type="component" value="Unassembled WGS sequence"/>
</dbReference>
<evidence type="ECO:0000256" key="2">
    <source>
        <dbReference type="SAM" id="MobiDB-lite"/>
    </source>
</evidence>
<evidence type="ECO:0000313" key="5">
    <source>
        <dbReference type="Proteomes" id="UP000176893"/>
    </source>
</evidence>
<name>A0A1F8EDQ4_9BACT</name>
<organism evidence="4 5">
    <name type="scientific">Candidatus Yanofskybacteria bacterium RIFCSPHIGHO2_01_FULL_41_26</name>
    <dbReference type="NCBI Taxonomy" id="1802661"/>
    <lineage>
        <taxon>Bacteria</taxon>
        <taxon>Candidatus Yanofskyibacteriota</taxon>
    </lineage>
</organism>
<keyword evidence="1" id="KW-0175">Coiled coil</keyword>
<feature type="chain" id="PRO_5009535307" description="DUF5667 domain-containing protein" evidence="3">
    <location>
        <begin position="23"/>
        <end position="288"/>
    </location>
</feature>
<feature type="coiled-coil region" evidence="1">
    <location>
        <begin position="43"/>
        <end position="173"/>
    </location>
</feature>
<comment type="caution">
    <text evidence="4">The sequence shown here is derived from an EMBL/GenBank/DDBJ whole genome shotgun (WGS) entry which is preliminary data.</text>
</comment>
<feature type="region of interest" description="Disordered" evidence="2">
    <location>
        <begin position="261"/>
        <end position="288"/>
    </location>
</feature>
<reference evidence="4 5" key="1">
    <citation type="journal article" date="2016" name="Nat. Commun.">
        <title>Thousands of microbial genomes shed light on interconnected biogeochemical processes in an aquifer system.</title>
        <authorList>
            <person name="Anantharaman K."/>
            <person name="Brown C.T."/>
            <person name="Hug L.A."/>
            <person name="Sharon I."/>
            <person name="Castelle C.J."/>
            <person name="Probst A.J."/>
            <person name="Thomas B.C."/>
            <person name="Singh A."/>
            <person name="Wilkins M.J."/>
            <person name="Karaoz U."/>
            <person name="Brodie E.L."/>
            <person name="Williams K.H."/>
            <person name="Hubbard S.S."/>
            <person name="Banfield J.F."/>
        </authorList>
    </citation>
    <scope>NUCLEOTIDE SEQUENCE [LARGE SCALE GENOMIC DNA]</scope>
</reference>
<evidence type="ECO:0000256" key="3">
    <source>
        <dbReference type="SAM" id="SignalP"/>
    </source>
</evidence>